<dbReference type="AlphaFoldDB" id="A0A1I4GGR3"/>
<accession>A0A1I4GGR3</accession>
<dbReference type="UniPathway" id="UPA00664"/>
<comment type="pathway">
    <text evidence="7">Protein modification; lipoprotein biosynthesis (diacylglyceryl transfer).</text>
</comment>
<gene>
    <name evidence="7" type="primary">lgt</name>
    <name evidence="8" type="ORF">SAMN02983006_00754</name>
</gene>
<reference evidence="8 9" key="1">
    <citation type="submission" date="2016-10" db="EMBL/GenBank/DDBJ databases">
        <authorList>
            <person name="de Groot N.N."/>
        </authorList>
    </citation>
    <scope>NUCLEOTIDE SEQUENCE [LARGE SCALE GENOMIC DNA]</scope>
    <source>
        <strain evidence="8 9">ATCC 51327</strain>
    </source>
</reference>
<evidence type="ECO:0000256" key="4">
    <source>
        <dbReference type="ARBA" id="ARBA00022692"/>
    </source>
</evidence>
<keyword evidence="9" id="KW-1185">Reference proteome</keyword>
<evidence type="ECO:0000256" key="6">
    <source>
        <dbReference type="ARBA" id="ARBA00023136"/>
    </source>
</evidence>
<dbReference type="STRING" id="29563.SAMN02983006_00754"/>
<dbReference type="InterPro" id="IPR001640">
    <property type="entry name" value="Lgt"/>
</dbReference>
<evidence type="ECO:0000256" key="7">
    <source>
        <dbReference type="HAMAP-Rule" id="MF_01147"/>
    </source>
</evidence>
<evidence type="ECO:0000256" key="5">
    <source>
        <dbReference type="ARBA" id="ARBA00022989"/>
    </source>
</evidence>
<dbReference type="GO" id="GO:0042158">
    <property type="term" value="P:lipoprotein biosynthetic process"/>
    <property type="evidence" value="ECO:0007669"/>
    <property type="project" value="UniProtKB-UniRule"/>
</dbReference>
<evidence type="ECO:0000313" key="8">
    <source>
        <dbReference type="EMBL" id="SFL29252.1"/>
    </source>
</evidence>
<keyword evidence="8" id="KW-0449">Lipoprotein</keyword>
<feature type="transmembrane region" description="Helical" evidence="7">
    <location>
        <begin position="175"/>
        <end position="193"/>
    </location>
</feature>
<keyword evidence="6 7" id="KW-0472">Membrane</keyword>
<protein>
    <recommendedName>
        <fullName evidence="7">Phosphatidylglycerol--prolipoprotein diacylglyceryl transferase</fullName>
        <ecNumber evidence="7">2.5.1.145</ecNumber>
    </recommendedName>
</protein>
<keyword evidence="3 7" id="KW-0808">Transferase</keyword>
<dbReference type="GO" id="GO:0005886">
    <property type="term" value="C:plasma membrane"/>
    <property type="evidence" value="ECO:0007669"/>
    <property type="project" value="UniProtKB-SubCell"/>
</dbReference>
<dbReference type="RefSeq" id="WP_089859895.1">
    <property type="nucleotide sequence ID" value="NZ_FOTI01000006.1"/>
</dbReference>
<evidence type="ECO:0000256" key="2">
    <source>
        <dbReference type="ARBA" id="ARBA00022475"/>
    </source>
</evidence>
<comment type="catalytic activity">
    <reaction evidence="7">
        <text>L-cysteinyl-[prolipoprotein] + a 1,2-diacyl-sn-glycero-3-phospho-(1'-sn-glycerol) = an S-1,2-diacyl-sn-glyceryl-L-cysteinyl-[prolipoprotein] + sn-glycerol 1-phosphate + H(+)</text>
        <dbReference type="Rhea" id="RHEA:56712"/>
        <dbReference type="Rhea" id="RHEA-COMP:14679"/>
        <dbReference type="Rhea" id="RHEA-COMP:14680"/>
        <dbReference type="ChEBI" id="CHEBI:15378"/>
        <dbReference type="ChEBI" id="CHEBI:29950"/>
        <dbReference type="ChEBI" id="CHEBI:57685"/>
        <dbReference type="ChEBI" id="CHEBI:64716"/>
        <dbReference type="ChEBI" id="CHEBI:140658"/>
        <dbReference type="EC" id="2.5.1.145"/>
    </reaction>
</comment>
<evidence type="ECO:0000256" key="1">
    <source>
        <dbReference type="ARBA" id="ARBA00007150"/>
    </source>
</evidence>
<dbReference type="EC" id="2.5.1.145" evidence="7"/>
<dbReference type="HAMAP" id="MF_01147">
    <property type="entry name" value="Lgt"/>
    <property type="match status" value="1"/>
</dbReference>
<dbReference type="PANTHER" id="PTHR30589:SF0">
    <property type="entry name" value="PHOSPHATIDYLGLYCEROL--PROLIPOPROTEIN DIACYLGLYCERYL TRANSFERASE"/>
    <property type="match status" value="1"/>
</dbReference>
<dbReference type="Pfam" id="PF01790">
    <property type="entry name" value="LGT"/>
    <property type="match status" value="1"/>
</dbReference>
<evidence type="ECO:0000313" key="9">
    <source>
        <dbReference type="Proteomes" id="UP000199006"/>
    </source>
</evidence>
<feature type="transmembrane region" description="Helical" evidence="7">
    <location>
        <begin position="234"/>
        <end position="251"/>
    </location>
</feature>
<dbReference type="OrthoDB" id="871140at2"/>
<organism evidence="8 9">
    <name type="scientific">Halanaerobium salsuginis</name>
    <dbReference type="NCBI Taxonomy" id="29563"/>
    <lineage>
        <taxon>Bacteria</taxon>
        <taxon>Bacillati</taxon>
        <taxon>Bacillota</taxon>
        <taxon>Clostridia</taxon>
        <taxon>Halanaerobiales</taxon>
        <taxon>Halanaerobiaceae</taxon>
        <taxon>Halanaerobium</taxon>
    </lineage>
</organism>
<dbReference type="EMBL" id="FOTI01000006">
    <property type="protein sequence ID" value="SFL29252.1"/>
    <property type="molecule type" value="Genomic_DNA"/>
</dbReference>
<feature type="transmembrane region" description="Helical" evidence="7">
    <location>
        <begin position="84"/>
        <end position="109"/>
    </location>
</feature>
<comment type="subcellular location">
    <subcellularLocation>
        <location evidence="7">Cell membrane</location>
        <topology evidence="7">Multi-pass membrane protein</topology>
    </subcellularLocation>
</comment>
<name>A0A1I4GGR3_9FIRM</name>
<dbReference type="NCBIfam" id="TIGR00544">
    <property type="entry name" value="lgt"/>
    <property type="match status" value="1"/>
</dbReference>
<sequence>MIIIINPVAFELFNLKIRWYGIIIAAALLISLFVLKLILKDVKKLDFDFYLDYIILAFPLAILGARFYYVIFNLPYYLSNPVEIIAIYHGGLAIHGGLLVGILVLYFWARHRAVNFWQALDFLAPAVALAQALGRWGNFINQEAYGRVVRADFFVMLPEFIKKQMFINGYYREPTFLYESILDLLLFLILIIYRQNSKRASGDLAAIYLAGYSGYRFFIEDLRTDSLVIADFQIARIISVLLFIFALIVLLKNHISTANN</sequence>
<dbReference type="PANTHER" id="PTHR30589">
    <property type="entry name" value="PROLIPOPROTEIN DIACYLGLYCERYL TRANSFERASE"/>
    <property type="match status" value="1"/>
</dbReference>
<proteinExistence type="inferred from homology"/>
<feature type="transmembrane region" description="Helical" evidence="7">
    <location>
        <begin position="116"/>
        <end position="134"/>
    </location>
</feature>
<feature type="transmembrane region" description="Helical" evidence="7">
    <location>
        <begin position="200"/>
        <end position="219"/>
    </location>
</feature>
<feature type="binding site" evidence="7">
    <location>
        <position position="135"/>
    </location>
    <ligand>
        <name>a 1,2-diacyl-sn-glycero-3-phospho-(1'-sn-glycerol)</name>
        <dbReference type="ChEBI" id="CHEBI:64716"/>
    </ligand>
</feature>
<dbReference type="PROSITE" id="PS01311">
    <property type="entry name" value="LGT"/>
    <property type="match status" value="1"/>
</dbReference>
<dbReference type="Proteomes" id="UP000199006">
    <property type="component" value="Unassembled WGS sequence"/>
</dbReference>
<keyword evidence="2 7" id="KW-1003">Cell membrane</keyword>
<feature type="transmembrane region" description="Helical" evidence="7">
    <location>
        <begin position="50"/>
        <end position="72"/>
    </location>
</feature>
<dbReference type="GO" id="GO:0008961">
    <property type="term" value="F:phosphatidylglycerol-prolipoprotein diacylglyceryl transferase activity"/>
    <property type="evidence" value="ECO:0007669"/>
    <property type="project" value="UniProtKB-UniRule"/>
</dbReference>
<keyword evidence="4 7" id="KW-0812">Transmembrane</keyword>
<comment type="similarity">
    <text evidence="1 7">Belongs to the Lgt family.</text>
</comment>
<evidence type="ECO:0000256" key="3">
    <source>
        <dbReference type="ARBA" id="ARBA00022679"/>
    </source>
</evidence>
<keyword evidence="5 7" id="KW-1133">Transmembrane helix</keyword>
<comment type="function">
    <text evidence="7">Catalyzes the transfer of the diacylglyceryl group from phosphatidylglycerol to the sulfhydryl group of the N-terminal cysteine of a prolipoprotein, the first step in the formation of mature lipoproteins.</text>
</comment>
<feature type="transmembrane region" description="Helical" evidence="7">
    <location>
        <begin position="17"/>
        <end position="38"/>
    </location>
</feature>